<name>A0AAU7YW92_9BACT</name>
<gene>
    <name evidence="4" type="ORF">RBB81_14875</name>
</gene>
<feature type="domain" description="Novel STAND NTPase 1" evidence="3">
    <location>
        <begin position="229"/>
        <end position="361"/>
    </location>
</feature>
<dbReference type="InterPro" id="IPR001680">
    <property type="entry name" value="WD40_rpt"/>
</dbReference>
<dbReference type="Gene3D" id="2.130.10.10">
    <property type="entry name" value="YVTN repeat-like/Quinoprotein amine dehydrogenase"/>
    <property type="match status" value="2"/>
</dbReference>
<evidence type="ECO:0000256" key="1">
    <source>
        <dbReference type="SAM" id="Coils"/>
    </source>
</evidence>
<evidence type="ECO:0000256" key="2">
    <source>
        <dbReference type="SAM" id="MobiDB-lite"/>
    </source>
</evidence>
<dbReference type="KEGG" id="tgi:RBB81_14875"/>
<keyword evidence="1" id="KW-0175">Coiled coil</keyword>
<reference evidence="4" key="1">
    <citation type="submission" date="2023-08" db="EMBL/GenBank/DDBJ databases">
        <authorList>
            <person name="Messyasz A."/>
            <person name="Mannisto M.K."/>
            <person name="Kerkhof L.J."/>
            <person name="Haggblom M."/>
        </authorList>
    </citation>
    <scope>NUCLEOTIDE SEQUENCE</scope>
    <source>
        <strain evidence="4">M8UP39</strain>
    </source>
</reference>
<protein>
    <recommendedName>
        <fullName evidence="3">Novel STAND NTPase 1 domain-containing protein</fullName>
    </recommendedName>
</protein>
<evidence type="ECO:0000313" key="4">
    <source>
        <dbReference type="EMBL" id="XCB20868.1"/>
    </source>
</evidence>
<feature type="domain" description="Novel STAND NTPase 1" evidence="3">
    <location>
        <begin position="4"/>
        <end position="145"/>
    </location>
</feature>
<sequence>MYQQKSLLLFVDQFEEMFTFAGNPAAGNAIDPSDEAALFVKLLIKAADDPDSLCFVLITMRSEYLGQASQFSGLAEKISDGLFLLPRMGRVQCEEAIVKPAMARGIHFSQFVVQRLLNETGDREDGLPLLQHALRRMWDQGYGREVETDPENGEAAVNSSLHGAPEELQGDFVERSANGNPDSIIRNLDDDERNGEDYGGEVEPNQQDQEDEVNLLPDGAPEEEAGDFVKWSLNENLDSILLKLNGDEQRLSAKVFKLLGDRNLKGLPIRTQRKWSIVCQVEADRNKLQRVVDAFRDNDCGRTFLVPSIQKKRVLDPEDALDISHEVLLRQWKQYRVWLDEEAEDARQYIWLADECDDFAQGRGQLLAGPKLHALKDWKSKFGPTRAWAQRYKGPPNIVLERDRRDFAATMEFLHKSVVNERLLKMRDAKKDRLEKERIAEEQRLEQERIATEEQLEQERIDEARLITIRKWRAIGIGAAVVLLVVAGFSWHSAKMSHVTTELVTDIEAANNPHSLIDERADRARHAHLLAEALPWGRDLEARIPLDEWELLSVSSTLSTETPRVPSERKNEPGMSPSEHTRANSTNVAQSKESDKTAIAYDGQIEILTGVEKNTIIPLPMVDRVLFGPHDKYLVVTKKNTQVDPTLSQLLSIALPSKDMRGEPVPVHLADLKGPVKAMAFVEPSNRLAVVTSEGLALYDGSSVDQTRRLESTYCSLQKAEVDVAQFSDKGDELFLSYLNGCLETIKLSPNGETQVTRRARLVDQNFPDYPVSVKAAAFIFNEILILGDSHGRIQAECVNDVDPTTPTRTPIGDSNQLSTAVASLTVGGKNIAAGSRTGDGFVFKERNVQTNLPKPQKAQKPRPMPCLIPDYDTYPIPHDAQVSWLRFSNENDYLVTLSTDQHLRRFNIETGREVYRGRSKDVPLIYAAQLRLSEAQLPPIKDQFKDQWLLVNEKGSATAAIVAPSNVVTRQVIGNCPNNQTLSPVGPSPVGPDGRLAWSCAGTVKVSPPPDCQSVATNQGTRQTPVPCPAKGNTNEPLKIGQGEQHDAALRGQSLNNSTKKIGTANTVLQLAVGKDSLTWVELIGAPGSINSIQVHRRQFRSGKEDKPAPWTFPEEIARPGRPIISMSEDGRYLAAAWAQNKQQWQIWRFDTGTAGDVALDRKKLIGSWAATGCNTITALAVAPDGKVAAGSCKGEIMVWDPKTVINKIDDYQDSTSTPSWVNSLAVPAGNENDLTGREQIVLLAFTRAYDSEHLITVQLDGHIARFGSHDLKKGLQLENRQQVPANPERIFSGYHPEPADLGKPESFAVAWQKQAMFFAEPEEAALGPGVLMNADGPVFGVKFNVGEKQLGGFPIQVITTVLVHGRLEEATWSLIPDFYAGKIEASKQDQGSTSLRLLRAWRTLNLP</sequence>
<dbReference type="Pfam" id="PF20703">
    <property type="entry name" value="nSTAND1"/>
    <property type="match status" value="2"/>
</dbReference>
<organism evidence="4">
    <name type="scientific">Tunturiibacter gelidiferens</name>
    <dbReference type="NCBI Taxonomy" id="3069689"/>
    <lineage>
        <taxon>Bacteria</taxon>
        <taxon>Pseudomonadati</taxon>
        <taxon>Acidobacteriota</taxon>
        <taxon>Terriglobia</taxon>
        <taxon>Terriglobales</taxon>
        <taxon>Acidobacteriaceae</taxon>
        <taxon>Tunturiibacter</taxon>
    </lineage>
</organism>
<dbReference type="SUPFAM" id="SSF69322">
    <property type="entry name" value="Tricorn protease domain 2"/>
    <property type="match status" value="1"/>
</dbReference>
<dbReference type="InterPro" id="IPR049052">
    <property type="entry name" value="nSTAND1"/>
</dbReference>
<feature type="compositionally biased region" description="Acidic residues" evidence="2">
    <location>
        <begin position="189"/>
        <end position="200"/>
    </location>
</feature>
<feature type="region of interest" description="Disordered" evidence="2">
    <location>
        <begin position="173"/>
        <end position="213"/>
    </location>
</feature>
<dbReference type="InterPro" id="IPR015943">
    <property type="entry name" value="WD40/YVTN_repeat-like_dom_sf"/>
</dbReference>
<evidence type="ECO:0000259" key="3">
    <source>
        <dbReference type="Pfam" id="PF20703"/>
    </source>
</evidence>
<feature type="region of interest" description="Disordered" evidence="2">
    <location>
        <begin position="560"/>
        <end position="595"/>
    </location>
</feature>
<reference evidence="4" key="2">
    <citation type="journal article" date="2024" name="Environ. Microbiol.">
        <title>Genome analysis and description of Tunturibacter gen. nov. expands the diversity of Terriglobia in tundra soils.</title>
        <authorList>
            <person name="Messyasz A."/>
            <person name="Mannisto M.K."/>
            <person name="Kerkhof L.J."/>
            <person name="Haggblom M.M."/>
        </authorList>
    </citation>
    <scope>NUCLEOTIDE SEQUENCE</scope>
    <source>
        <strain evidence="4">M8UP39</strain>
    </source>
</reference>
<feature type="coiled-coil region" evidence="1">
    <location>
        <begin position="426"/>
        <end position="462"/>
    </location>
</feature>
<proteinExistence type="predicted"/>
<dbReference type="EMBL" id="CP132938">
    <property type="protein sequence ID" value="XCB20868.1"/>
    <property type="molecule type" value="Genomic_DNA"/>
</dbReference>
<dbReference type="SMART" id="SM00320">
    <property type="entry name" value="WD40"/>
    <property type="match status" value="3"/>
</dbReference>
<accession>A0AAU7YW92</accession>